<reference evidence="2" key="1">
    <citation type="submission" date="2017-03" db="EMBL/GenBank/DDBJ databases">
        <title>Phytopthora megakarya and P. palmivora, two closely related causual agents of cacao black pod achieved similar genome size and gene model numbers by different mechanisms.</title>
        <authorList>
            <person name="Ali S."/>
            <person name="Shao J."/>
            <person name="Larry D.J."/>
            <person name="Kronmiller B."/>
            <person name="Shen D."/>
            <person name="Strem M.D."/>
            <person name="Melnick R.L."/>
            <person name="Guiltinan M.J."/>
            <person name="Tyler B.M."/>
            <person name="Meinhardt L.W."/>
            <person name="Bailey B.A."/>
        </authorList>
    </citation>
    <scope>NUCLEOTIDE SEQUENCE [LARGE SCALE GENOMIC DNA]</scope>
    <source>
        <strain evidence="2">zdho120</strain>
    </source>
</reference>
<name>A0A225WSU8_9STRA</name>
<evidence type="ECO:0000313" key="1">
    <source>
        <dbReference type="EMBL" id="OWZ20763.1"/>
    </source>
</evidence>
<proteinExistence type="predicted"/>
<dbReference type="Proteomes" id="UP000198211">
    <property type="component" value="Unassembled WGS sequence"/>
</dbReference>
<accession>A0A225WSU8</accession>
<comment type="caution">
    <text evidence="1">The sequence shown here is derived from an EMBL/GenBank/DDBJ whole genome shotgun (WGS) entry which is preliminary data.</text>
</comment>
<organism evidence="1 2">
    <name type="scientific">Phytophthora megakarya</name>
    <dbReference type="NCBI Taxonomy" id="4795"/>
    <lineage>
        <taxon>Eukaryota</taxon>
        <taxon>Sar</taxon>
        <taxon>Stramenopiles</taxon>
        <taxon>Oomycota</taxon>
        <taxon>Peronosporomycetes</taxon>
        <taxon>Peronosporales</taxon>
        <taxon>Peronosporaceae</taxon>
        <taxon>Phytophthora</taxon>
    </lineage>
</organism>
<gene>
    <name evidence="1" type="ORF">PHMEG_0004779</name>
</gene>
<evidence type="ECO:0000313" key="2">
    <source>
        <dbReference type="Proteomes" id="UP000198211"/>
    </source>
</evidence>
<dbReference type="EMBL" id="NBNE01000292">
    <property type="protein sequence ID" value="OWZ20763.1"/>
    <property type="molecule type" value="Genomic_DNA"/>
</dbReference>
<protein>
    <submittedName>
        <fullName evidence="1">Uncharacterized protein</fullName>
    </submittedName>
</protein>
<sequence length="90" mass="9943">MNRIFGAIEAEWSVRVSAGHLAESINFLVDLGSLHCPVPQIMRTVYNGGCSNFSSTPLQTRHDTRTRLHGSSGVRSIIEFSDLHGFLKKS</sequence>
<dbReference type="AlphaFoldDB" id="A0A225WSU8"/>
<keyword evidence="2" id="KW-1185">Reference proteome</keyword>